<dbReference type="Pfam" id="PF00587">
    <property type="entry name" value="tRNA-synt_2b"/>
    <property type="match status" value="1"/>
</dbReference>
<dbReference type="InterPro" id="IPR045864">
    <property type="entry name" value="aa-tRNA-synth_II/BPL/LPL"/>
</dbReference>
<keyword evidence="6" id="KW-0030">Aminoacyl-tRNA synthetase</keyword>
<evidence type="ECO:0000256" key="5">
    <source>
        <dbReference type="ARBA" id="ARBA00022840"/>
    </source>
</evidence>
<dbReference type="PIRSF" id="PIRSF001529">
    <property type="entry name" value="Ser-tRNA-synth_IIa"/>
    <property type="match status" value="1"/>
</dbReference>
<dbReference type="PANTHER" id="PTHR11778">
    <property type="entry name" value="SERYL-TRNA SYNTHETASE"/>
    <property type="match status" value="1"/>
</dbReference>
<dbReference type="InterPro" id="IPR006195">
    <property type="entry name" value="aa-tRNA-synth_II"/>
</dbReference>
<evidence type="ECO:0000256" key="1">
    <source>
        <dbReference type="ARBA" id="ARBA00010728"/>
    </source>
</evidence>
<evidence type="ECO:0000256" key="8">
    <source>
        <dbReference type="PIRSR" id="PIRSR001529-1"/>
    </source>
</evidence>
<proteinExistence type="inferred from homology"/>
<dbReference type="Gene3D" id="3.30.930.10">
    <property type="entry name" value="Bira Bifunctional Protein, Domain 2"/>
    <property type="match status" value="1"/>
</dbReference>
<feature type="domain" description="Aminoacyl-transfer RNA synthetases class-II family profile" evidence="9">
    <location>
        <begin position="238"/>
        <end position="460"/>
    </location>
</feature>
<dbReference type="InterPro" id="IPR010978">
    <property type="entry name" value="tRNA-bd_arm"/>
</dbReference>
<dbReference type="EC" id="6.1.1.11" evidence="2"/>
<keyword evidence="5" id="KW-0067">ATP-binding</keyword>
<evidence type="ECO:0000256" key="2">
    <source>
        <dbReference type="ARBA" id="ARBA00012840"/>
    </source>
</evidence>
<feature type="binding site" evidence="8">
    <location>
        <position position="337"/>
    </location>
    <ligand>
        <name>L-serine</name>
        <dbReference type="ChEBI" id="CHEBI:33384"/>
    </ligand>
</feature>
<dbReference type="InterPro" id="IPR002317">
    <property type="entry name" value="Ser-tRNA-ligase_type_1"/>
</dbReference>
<sequence length="484" mass="55858">MIRVARYLCMTSYHKRHIGRMMTYSVVKFLGKHCAKLQNNCSCLYSTSLFASDRDIDSTYFTFDHDLAKNLQDMEKLQHNLKLRGISFDIHQLKANYEELCSLDKKRSAIEQRRSEVAHHIAVIVKNQKESKTNMPGVAEKMKILKEEGKTLKEAHKVVQAHLWEVEEKVIRSALSLPNEVHPDVPEDKEVIVEDYLADKRLRIVDKDHHVILEESNMVKISNVGSRAYYLRGRLAVLEQELIDRFTTELHRKGLTMILAPEMFKTALVEAGGLDVVDPSYAYRLKHKEGSSLSDWDQDHMFLRGASHLSFLAYYARMQISSDSLPVRNFTVGRNYRPVNAVNKTLPGLFGALQSVRVCACTLAERMEECSTECDMMVQAIKEIYREFDLPFRIVSIPVQLLCAYEQKRLEVQIWVPTMQTYLKVGSVAAHGDFHSRRLMIRSARDRQDAVEPVHMVYSDVTDITTMLAVLLEHGRLDKYWRTM</sequence>
<dbReference type="SUPFAM" id="SSF55681">
    <property type="entry name" value="Class II aaRS and biotin synthetases"/>
    <property type="match status" value="1"/>
</dbReference>
<dbReference type="InterPro" id="IPR002314">
    <property type="entry name" value="aa-tRNA-synt_IIb"/>
</dbReference>
<evidence type="ECO:0000313" key="11">
    <source>
        <dbReference type="Proteomes" id="UP000828390"/>
    </source>
</evidence>
<dbReference type="PROSITE" id="PS50862">
    <property type="entry name" value="AA_TRNA_LIGASE_II"/>
    <property type="match status" value="1"/>
</dbReference>
<evidence type="ECO:0000256" key="4">
    <source>
        <dbReference type="ARBA" id="ARBA00022741"/>
    </source>
</evidence>
<keyword evidence="3" id="KW-0436">Ligase</keyword>
<dbReference type="EMBL" id="JAIWYP010000011">
    <property type="protein sequence ID" value="KAH3742328.1"/>
    <property type="molecule type" value="Genomic_DNA"/>
</dbReference>
<dbReference type="GO" id="GO:0004828">
    <property type="term" value="F:serine-tRNA ligase activity"/>
    <property type="evidence" value="ECO:0007669"/>
    <property type="project" value="UniProtKB-EC"/>
</dbReference>
<reference evidence="10" key="1">
    <citation type="journal article" date="2019" name="bioRxiv">
        <title>The Genome of the Zebra Mussel, Dreissena polymorpha: A Resource for Invasive Species Research.</title>
        <authorList>
            <person name="McCartney M.A."/>
            <person name="Auch B."/>
            <person name="Kono T."/>
            <person name="Mallez S."/>
            <person name="Zhang Y."/>
            <person name="Obille A."/>
            <person name="Becker A."/>
            <person name="Abrahante J.E."/>
            <person name="Garbe J."/>
            <person name="Badalamenti J.P."/>
            <person name="Herman A."/>
            <person name="Mangelson H."/>
            <person name="Liachko I."/>
            <person name="Sullivan S."/>
            <person name="Sone E.D."/>
            <person name="Koren S."/>
            <person name="Silverstein K.A.T."/>
            <person name="Beckman K.B."/>
            <person name="Gohl D.M."/>
        </authorList>
    </citation>
    <scope>NUCLEOTIDE SEQUENCE</scope>
    <source>
        <strain evidence="10">Duluth1</strain>
        <tissue evidence="10">Whole animal</tissue>
    </source>
</reference>
<evidence type="ECO:0000256" key="7">
    <source>
        <dbReference type="ARBA" id="ARBA00031113"/>
    </source>
</evidence>
<dbReference type="SUPFAM" id="SSF46589">
    <property type="entry name" value="tRNA-binding arm"/>
    <property type="match status" value="1"/>
</dbReference>
<dbReference type="Proteomes" id="UP000828390">
    <property type="component" value="Unassembled WGS sequence"/>
</dbReference>
<keyword evidence="4" id="KW-0547">Nucleotide-binding</keyword>
<reference evidence="10" key="2">
    <citation type="submission" date="2020-11" db="EMBL/GenBank/DDBJ databases">
        <authorList>
            <person name="McCartney M.A."/>
            <person name="Auch B."/>
            <person name="Kono T."/>
            <person name="Mallez S."/>
            <person name="Becker A."/>
            <person name="Gohl D.M."/>
            <person name="Silverstein K.A.T."/>
            <person name="Koren S."/>
            <person name="Bechman K.B."/>
            <person name="Herman A."/>
            <person name="Abrahante J.E."/>
            <person name="Garbe J."/>
        </authorList>
    </citation>
    <scope>NUCLEOTIDE SEQUENCE</scope>
    <source>
        <strain evidence="10">Duluth1</strain>
        <tissue evidence="10">Whole animal</tissue>
    </source>
</reference>
<protein>
    <recommendedName>
        <fullName evidence="2">serine--tRNA ligase</fullName>
        <ecNumber evidence="2">6.1.1.11</ecNumber>
    </recommendedName>
    <alternativeName>
        <fullName evidence="7">Seryl-tRNA synthetase</fullName>
    </alternativeName>
</protein>
<dbReference type="GO" id="GO:0006434">
    <property type="term" value="P:seryl-tRNA aminoacylation"/>
    <property type="evidence" value="ECO:0007669"/>
    <property type="project" value="InterPro"/>
</dbReference>
<accession>A0A9D4I2Y6</accession>
<comment type="similarity">
    <text evidence="1">Belongs to the class-II aminoacyl-tRNA synthetase family. Type-1 seryl-tRNA synthetase subfamily.</text>
</comment>
<evidence type="ECO:0000313" key="10">
    <source>
        <dbReference type="EMBL" id="KAH3742328.1"/>
    </source>
</evidence>
<comment type="caution">
    <text evidence="10">The sequence shown here is derived from an EMBL/GenBank/DDBJ whole genome shotgun (WGS) entry which is preliminary data.</text>
</comment>
<keyword evidence="11" id="KW-1185">Reference proteome</keyword>
<evidence type="ECO:0000256" key="6">
    <source>
        <dbReference type="ARBA" id="ARBA00023146"/>
    </source>
</evidence>
<gene>
    <name evidence="10" type="ORF">DPMN_049069</name>
</gene>
<evidence type="ECO:0000259" key="9">
    <source>
        <dbReference type="PROSITE" id="PS50862"/>
    </source>
</evidence>
<dbReference type="AlphaFoldDB" id="A0A9D4I2Y6"/>
<dbReference type="GO" id="GO:0005524">
    <property type="term" value="F:ATP binding"/>
    <property type="evidence" value="ECO:0007669"/>
    <property type="project" value="UniProtKB-KW"/>
</dbReference>
<evidence type="ECO:0000256" key="3">
    <source>
        <dbReference type="ARBA" id="ARBA00022598"/>
    </source>
</evidence>
<name>A0A9D4I2Y6_DREPO</name>
<dbReference type="InterPro" id="IPR042103">
    <property type="entry name" value="SerRS_1_N_sf"/>
</dbReference>
<dbReference type="Gene3D" id="1.10.287.40">
    <property type="entry name" value="Serine-tRNA synthetase, tRNA binding domain"/>
    <property type="match status" value="1"/>
</dbReference>
<organism evidence="10 11">
    <name type="scientific">Dreissena polymorpha</name>
    <name type="common">Zebra mussel</name>
    <name type="synonym">Mytilus polymorpha</name>
    <dbReference type="NCBI Taxonomy" id="45954"/>
    <lineage>
        <taxon>Eukaryota</taxon>
        <taxon>Metazoa</taxon>
        <taxon>Spiralia</taxon>
        <taxon>Lophotrochozoa</taxon>
        <taxon>Mollusca</taxon>
        <taxon>Bivalvia</taxon>
        <taxon>Autobranchia</taxon>
        <taxon>Heteroconchia</taxon>
        <taxon>Euheterodonta</taxon>
        <taxon>Imparidentia</taxon>
        <taxon>Neoheterodontei</taxon>
        <taxon>Myida</taxon>
        <taxon>Dreissenoidea</taxon>
        <taxon>Dreissenidae</taxon>
        <taxon>Dreissena</taxon>
    </lineage>
</organism>